<evidence type="ECO:0000313" key="4">
    <source>
        <dbReference type="Proteomes" id="UP000738359"/>
    </source>
</evidence>
<keyword evidence="4" id="KW-1185">Reference proteome</keyword>
<feature type="non-terminal residue" evidence="3">
    <location>
        <position position="200"/>
    </location>
</feature>
<dbReference type="AlphaFoldDB" id="A0A9P6IPI3"/>
<keyword evidence="1" id="KW-0863">Zinc-finger</keyword>
<dbReference type="Proteomes" id="UP000738359">
    <property type="component" value="Unassembled WGS sequence"/>
</dbReference>
<keyword evidence="1" id="KW-0862">Zinc</keyword>
<evidence type="ECO:0000259" key="2">
    <source>
        <dbReference type="PROSITE" id="PS50966"/>
    </source>
</evidence>
<feature type="domain" description="SWIM-type" evidence="2">
    <location>
        <begin position="82"/>
        <end position="123"/>
    </location>
</feature>
<proteinExistence type="predicted"/>
<protein>
    <recommendedName>
        <fullName evidence="2">SWIM-type domain-containing protein</fullName>
    </recommendedName>
</protein>
<sequence>MVKAVIPFYQRKCRLARLNVGRMNTVQRQEMDAWMQAQAHLAAQRSLGYEGRFVFGTEQRDTLRVRSFQDNLFRENAAPSFYEIQLDFTRDALIGELVRCSCPAFQRLRSCCKHLALVLIENDPIRFQGQAAVWEETDGAPVDPVEVQIPERTVAIRHATKVKFRRQTKSLLNDLAHADSITQLRDEDRDVIADMKLIYD</sequence>
<dbReference type="InterPro" id="IPR007527">
    <property type="entry name" value="Znf_SWIM"/>
</dbReference>
<dbReference type="Pfam" id="PF04434">
    <property type="entry name" value="SWIM"/>
    <property type="match status" value="1"/>
</dbReference>
<evidence type="ECO:0000256" key="1">
    <source>
        <dbReference type="PROSITE-ProRule" id="PRU00325"/>
    </source>
</evidence>
<keyword evidence="1" id="KW-0479">Metal-binding</keyword>
<gene>
    <name evidence="3" type="ORF">BGZ70_005932</name>
</gene>
<dbReference type="PROSITE" id="PS50966">
    <property type="entry name" value="ZF_SWIM"/>
    <property type="match status" value="1"/>
</dbReference>
<name>A0A9P6IPI3_MORAP</name>
<organism evidence="3 4">
    <name type="scientific">Mortierella alpina</name>
    <name type="common">Oleaginous fungus</name>
    <name type="synonym">Mortierella renispora</name>
    <dbReference type="NCBI Taxonomy" id="64518"/>
    <lineage>
        <taxon>Eukaryota</taxon>
        <taxon>Fungi</taxon>
        <taxon>Fungi incertae sedis</taxon>
        <taxon>Mucoromycota</taxon>
        <taxon>Mortierellomycotina</taxon>
        <taxon>Mortierellomycetes</taxon>
        <taxon>Mortierellales</taxon>
        <taxon>Mortierellaceae</taxon>
        <taxon>Mortierella</taxon>
    </lineage>
</organism>
<reference evidence="3" key="1">
    <citation type="journal article" date="2020" name="Fungal Divers.">
        <title>Resolving the Mortierellaceae phylogeny through synthesis of multi-gene phylogenetics and phylogenomics.</title>
        <authorList>
            <person name="Vandepol N."/>
            <person name="Liber J."/>
            <person name="Desiro A."/>
            <person name="Na H."/>
            <person name="Kennedy M."/>
            <person name="Barry K."/>
            <person name="Grigoriev I.V."/>
            <person name="Miller A.N."/>
            <person name="O'Donnell K."/>
            <person name="Stajich J.E."/>
            <person name="Bonito G."/>
        </authorList>
    </citation>
    <scope>NUCLEOTIDE SEQUENCE</scope>
    <source>
        <strain evidence="3">CK1249</strain>
    </source>
</reference>
<comment type="caution">
    <text evidence="3">The sequence shown here is derived from an EMBL/GenBank/DDBJ whole genome shotgun (WGS) entry which is preliminary data.</text>
</comment>
<dbReference type="GO" id="GO:0008270">
    <property type="term" value="F:zinc ion binding"/>
    <property type="evidence" value="ECO:0007669"/>
    <property type="project" value="UniProtKB-KW"/>
</dbReference>
<dbReference type="EMBL" id="JAAAHY010003225">
    <property type="protein sequence ID" value="KAF9943465.1"/>
    <property type="molecule type" value="Genomic_DNA"/>
</dbReference>
<dbReference type="OrthoDB" id="2437316at2759"/>
<evidence type="ECO:0000313" key="3">
    <source>
        <dbReference type="EMBL" id="KAF9943465.1"/>
    </source>
</evidence>
<accession>A0A9P6IPI3</accession>